<organism evidence="1 2">
    <name type="scientific">Salibacterium qingdaonense</name>
    <dbReference type="NCBI Taxonomy" id="266892"/>
    <lineage>
        <taxon>Bacteria</taxon>
        <taxon>Bacillati</taxon>
        <taxon>Bacillota</taxon>
        <taxon>Bacilli</taxon>
        <taxon>Bacillales</taxon>
        <taxon>Bacillaceae</taxon>
    </lineage>
</organism>
<accession>A0A1I4MKJ9</accession>
<dbReference type="STRING" id="266892.SAMN04488054_11239"/>
<dbReference type="AlphaFoldDB" id="A0A1I4MKJ9"/>
<protein>
    <submittedName>
        <fullName evidence="1">Uncharacterized protein</fullName>
    </submittedName>
</protein>
<reference evidence="1 2" key="1">
    <citation type="submission" date="2016-10" db="EMBL/GenBank/DDBJ databases">
        <authorList>
            <person name="de Groot N.N."/>
        </authorList>
    </citation>
    <scope>NUCLEOTIDE SEQUENCE [LARGE SCALE GENOMIC DNA]</scope>
    <source>
        <strain evidence="1 2">CGMCC 1.6134</strain>
    </source>
</reference>
<sequence>MGTPVHEKKRQIHYLKQKMTLMQEALGEMENESDLQKGDIERIEKILQDTAVKLRQFKQDWKENEER</sequence>
<dbReference type="OrthoDB" id="2990422at2"/>
<dbReference type="RefSeq" id="WP_090927003.1">
    <property type="nucleotide sequence ID" value="NZ_FOTY01000012.1"/>
</dbReference>
<evidence type="ECO:0000313" key="1">
    <source>
        <dbReference type="EMBL" id="SFM03605.1"/>
    </source>
</evidence>
<name>A0A1I4MKJ9_9BACI</name>
<dbReference type="Proteomes" id="UP000199668">
    <property type="component" value="Unassembled WGS sequence"/>
</dbReference>
<gene>
    <name evidence="1" type="ORF">SAMN04488054_11239</name>
</gene>
<dbReference type="EMBL" id="FOTY01000012">
    <property type="protein sequence ID" value="SFM03605.1"/>
    <property type="molecule type" value="Genomic_DNA"/>
</dbReference>
<evidence type="ECO:0000313" key="2">
    <source>
        <dbReference type="Proteomes" id="UP000199668"/>
    </source>
</evidence>
<keyword evidence="2" id="KW-1185">Reference proteome</keyword>
<proteinExistence type="predicted"/>